<evidence type="ECO:0000256" key="4">
    <source>
        <dbReference type="ARBA" id="ARBA00022475"/>
    </source>
</evidence>
<feature type="transmembrane region" description="Helical" evidence="8">
    <location>
        <begin position="124"/>
        <end position="145"/>
    </location>
</feature>
<accession>A0AAE3HDM5</accession>
<dbReference type="Pfam" id="PF00528">
    <property type="entry name" value="BPD_transp_1"/>
    <property type="match status" value="1"/>
</dbReference>
<keyword evidence="11" id="KW-1185">Reference proteome</keyword>
<evidence type="ECO:0000256" key="5">
    <source>
        <dbReference type="ARBA" id="ARBA00022692"/>
    </source>
</evidence>
<dbReference type="Proteomes" id="UP001205748">
    <property type="component" value="Unassembled WGS sequence"/>
</dbReference>
<dbReference type="SUPFAM" id="SSF161098">
    <property type="entry name" value="MetI-like"/>
    <property type="match status" value="1"/>
</dbReference>
<keyword evidence="3 8" id="KW-0813">Transport</keyword>
<evidence type="ECO:0000256" key="1">
    <source>
        <dbReference type="ARBA" id="ARBA00004651"/>
    </source>
</evidence>
<dbReference type="InterPro" id="IPR000515">
    <property type="entry name" value="MetI-like"/>
</dbReference>
<organism evidence="10 11">
    <name type="scientific">Irregularibacter muris</name>
    <dbReference type="NCBI Taxonomy" id="1796619"/>
    <lineage>
        <taxon>Bacteria</taxon>
        <taxon>Bacillati</taxon>
        <taxon>Bacillota</taxon>
        <taxon>Clostridia</taxon>
        <taxon>Eubacteriales</taxon>
        <taxon>Eubacteriaceae</taxon>
        <taxon>Irregularibacter</taxon>
    </lineage>
</organism>
<comment type="caution">
    <text evidence="10">The sequence shown here is derived from an EMBL/GenBank/DDBJ whole genome shotgun (WGS) entry which is preliminary data.</text>
</comment>
<dbReference type="PROSITE" id="PS50928">
    <property type="entry name" value="ABC_TM1"/>
    <property type="match status" value="1"/>
</dbReference>
<evidence type="ECO:0000313" key="10">
    <source>
        <dbReference type="EMBL" id="MCR1898566.1"/>
    </source>
</evidence>
<keyword evidence="6 8" id="KW-1133">Transmembrane helix</keyword>
<evidence type="ECO:0000259" key="9">
    <source>
        <dbReference type="PROSITE" id="PS50928"/>
    </source>
</evidence>
<dbReference type="InterPro" id="IPR051322">
    <property type="entry name" value="AA_ABC_Transporter_Permease"/>
</dbReference>
<comment type="similarity">
    <text evidence="2">Belongs to the binding-protein-dependent transport system permease family. CysTW subfamily.</text>
</comment>
<sequence length="223" mass="23970">MMGFKDLLGITPDKLILSIQQSIYMIGIALLIGALIGIPLGILLVLTKKDGLLKNTLLFFVLNNVINIIRSIPFVILLIFIMPMTRALMGTTIGSNAAIVPLVAYISPYIARLVENSLLEVDKGIIEAAEAMGATTFQIIWYFLLPEALGSLILALTTGTIGLIGASAMAGIIGGGGVGDLALTYGYQRMNTPLMVVTVIILVVFVQIIQSLGNYYSRKIRKN</sequence>
<dbReference type="CDD" id="cd06261">
    <property type="entry name" value="TM_PBP2"/>
    <property type="match status" value="1"/>
</dbReference>
<keyword evidence="4" id="KW-1003">Cell membrane</keyword>
<dbReference type="PANTHER" id="PTHR30450">
    <property type="entry name" value="ABC TRANSPORTER PERMEASE"/>
    <property type="match status" value="1"/>
</dbReference>
<dbReference type="AlphaFoldDB" id="A0AAE3HDM5"/>
<name>A0AAE3HDM5_9FIRM</name>
<dbReference type="GO" id="GO:0005886">
    <property type="term" value="C:plasma membrane"/>
    <property type="evidence" value="ECO:0007669"/>
    <property type="project" value="UniProtKB-SubCell"/>
</dbReference>
<feature type="transmembrane region" description="Helical" evidence="8">
    <location>
        <begin position="23"/>
        <end position="46"/>
    </location>
</feature>
<evidence type="ECO:0000256" key="3">
    <source>
        <dbReference type="ARBA" id="ARBA00022448"/>
    </source>
</evidence>
<reference evidence="10" key="1">
    <citation type="submission" date="2022-07" db="EMBL/GenBank/DDBJ databases">
        <title>Enhanced cultured diversity of the mouse gut microbiota enables custom-made synthetic communities.</title>
        <authorList>
            <person name="Afrizal A."/>
        </authorList>
    </citation>
    <scope>NUCLEOTIDE SEQUENCE</scope>
    <source>
        <strain evidence="10">DSM 28593</strain>
    </source>
</reference>
<dbReference type="InterPro" id="IPR035906">
    <property type="entry name" value="MetI-like_sf"/>
</dbReference>
<evidence type="ECO:0000256" key="7">
    <source>
        <dbReference type="ARBA" id="ARBA00023136"/>
    </source>
</evidence>
<comment type="subcellular location">
    <subcellularLocation>
        <location evidence="1 8">Cell membrane</location>
        <topology evidence="1 8">Multi-pass membrane protein</topology>
    </subcellularLocation>
</comment>
<keyword evidence="7 8" id="KW-0472">Membrane</keyword>
<dbReference type="PANTHER" id="PTHR30450:SF14">
    <property type="entry name" value="TRANSPORTER, PERMEASE PROTEIN, PUTATIVE-RELATED"/>
    <property type="match status" value="1"/>
</dbReference>
<feature type="transmembrane region" description="Helical" evidence="8">
    <location>
        <begin position="194"/>
        <end position="216"/>
    </location>
</feature>
<dbReference type="GO" id="GO:0048473">
    <property type="term" value="P:D-methionine transmembrane transport"/>
    <property type="evidence" value="ECO:0007669"/>
    <property type="project" value="TreeGrafter"/>
</dbReference>
<proteinExistence type="inferred from homology"/>
<keyword evidence="5 8" id="KW-0812">Transmembrane</keyword>
<evidence type="ECO:0000256" key="8">
    <source>
        <dbReference type="RuleBase" id="RU363032"/>
    </source>
</evidence>
<feature type="domain" description="ABC transmembrane type-1" evidence="9">
    <location>
        <begin position="19"/>
        <end position="213"/>
    </location>
</feature>
<evidence type="ECO:0000256" key="6">
    <source>
        <dbReference type="ARBA" id="ARBA00022989"/>
    </source>
</evidence>
<dbReference type="EMBL" id="JANKAS010000004">
    <property type="protein sequence ID" value="MCR1898566.1"/>
    <property type="molecule type" value="Genomic_DNA"/>
</dbReference>
<feature type="transmembrane region" description="Helical" evidence="8">
    <location>
        <begin position="93"/>
        <end position="112"/>
    </location>
</feature>
<evidence type="ECO:0000256" key="2">
    <source>
        <dbReference type="ARBA" id="ARBA00007069"/>
    </source>
</evidence>
<dbReference type="FunFam" id="1.10.3720.10:FF:000002">
    <property type="entry name" value="D-methionine ABC transporter permease MetI"/>
    <property type="match status" value="1"/>
</dbReference>
<feature type="transmembrane region" description="Helical" evidence="8">
    <location>
        <begin position="152"/>
        <end position="174"/>
    </location>
</feature>
<feature type="transmembrane region" description="Helical" evidence="8">
    <location>
        <begin position="58"/>
        <end position="81"/>
    </location>
</feature>
<dbReference type="Gene3D" id="1.10.3720.10">
    <property type="entry name" value="MetI-like"/>
    <property type="match status" value="1"/>
</dbReference>
<protein>
    <submittedName>
        <fullName evidence="10">ABC transporter permease</fullName>
    </submittedName>
</protein>
<evidence type="ECO:0000313" key="11">
    <source>
        <dbReference type="Proteomes" id="UP001205748"/>
    </source>
</evidence>
<gene>
    <name evidence="10" type="ORF">NSA47_06115</name>
</gene>